<feature type="transmembrane region" description="Helical" evidence="1">
    <location>
        <begin position="251"/>
        <end position="275"/>
    </location>
</feature>
<proteinExistence type="predicted"/>
<dbReference type="Pfam" id="PF05987">
    <property type="entry name" value="DUF898"/>
    <property type="match status" value="1"/>
</dbReference>
<dbReference type="InterPro" id="IPR010295">
    <property type="entry name" value="DUF898"/>
</dbReference>
<accession>A0A5R9PD69</accession>
<evidence type="ECO:0000313" key="2">
    <source>
        <dbReference type="EMBL" id="TLX21461.1"/>
    </source>
</evidence>
<feature type="transmembrane region" description="Helical" evidence="1">
    <location>
        <begin position="304"/>
        <end position="327"/>
    </location>
</feature>
<dbReference type="AlphaFoldDB" id="A0A5R9PD69"/>
<keyword evidence="1" id="KW-0812">Transmembrane</keyword>
<gene>
    <name evidence="2" type="ORF">E5S66_07960</name>
</gene>
<dbReference type="EMBL" id="SROY01000003">
    <property type="protein sequence ID" value="TLX21461.1"/>
    <property type="molecule type" value="Genomic_DNA"/>
</dbReference>
<keyword evidence="3" id="KW-1185">Reference proteome</keyword>
<dbReference type="Proteomes" id="UP000308508">
    <property type="component" value="Unassembled WGS sequence"/>
</dbReference>
<reference evidence="2 3" key="1">
    <citation type="submission" date="2019-04" db="EMBL/GenBank/DDBJ databases">
        <authorList>
            <person name="Grouzdev D.S."/>
            <person name="Nazina T.N."/>
        </authorList>
    </citation>
    <scope>NUCLEOTIDE SEQUENCE [LARGE SCALE GENOMIC DNA]</scope>
    <source>
        <strain evidence="2 3">SHC 3-19</strain>
    </source>
</reference>
<name>A0A5R9PD69_9GAMM</name>
<keyword evidence="1" id="KW-0472">Membrane</keyword>
<feature type="transmembrane region" description="Helical" evidence="1">
    <location>
        <begin position="209"/>
        <end position="239"/>
    </location>
</feature>
<keyword evidence="1" id="KW-1133">Transmembrane helix</keyword>
<feature type="transmembrane region" description="Helical" evidence="1">
    <location>
        <begin position="114"/>
        <end position="135"/>
    </location>
</feature>
<sequence length="375" mass="40715">MHGEAAMFEGESGTPEHVSAAPAETPVVRQQPEFSGRVGEYFGIWFVNLLLGIVTLGIYSAWAKVRTERYFYGNTRLAGSSFDYLADPIAILKGRLIAYAVVIALALSSHFLPLLYAVILLALAALMPLVIVLGLRFRARNSAWRGLSFRFDRTGGAAYGPFLGWPILSGLTATLLYPLMKLRQHEFVVAGHGFGRQRFVYAGDAGRYYVPYLIALGIGVGLMVLFFLVFGAVIAAGVVAGKGEANGAGGAALGVGMVAALLLLYAGMFGVGIFLRVKFANLLWNSARLGPHRFESSLRVRDMLWIYFSNLVAIVCTLGLAVPWAMIRLARYRAAHFAVWVEGNLEEFVRDNERDHGATGAELVDALDVGVDLGF</sequence>
<evidence type="ECO:0000313" key="3">
    <source>
        <dbReference type="Proteomes" id="UP000308508"/>
    </source>
</evidence>
<evidence type="ECO:0000256" key="1">
    <source>
        <dbReference type="SAM" id="Phobius"/>
    </source>
</evidence>
<protein>
    <submittedName>
        <fullName evidence="2">DUF898 domain-containing protein</fullName>
    </submittedName>
</protein>
<feature type="transmembrane region" description="Helical" evidence="1">
    <location>
        <begin position="84"/>
        <end position="108"/>
    </location>
</feature>
<feature type="transmembrane region" description="Helical" evidence="1">
    <location>
        <begin position="42"/>
        <end position="63"/>
    </location>
</feature>
<organism evidence="2 3">
    <name type="scientific">Thermomonas fusca</name>
    <dbReference type="NCBI Taxonomy" id="215690"/>
    <lineage>
        <taxon>Bacteria</taxon>
        <taxon>Pseudomonadati</taxon>
        <taxon>Pseudomonadota</taxon>
        <taxon>Gammaproteobacteria</taxon>
        <taxon>Lysobacterales</taxon>
        <taxon>Lysobacteraceae</taxon>
        <taxon>Thermomonas</taxon>
    </lineage>
</organism>
<dbReference type="STRING" id="1123377.GCA_000423885_01113"/>
<comment type="caution">
    <text evidence="2">The sequence shown here is derived from an EMBL/GenBank/DDBJ whole genome shotgun (WGS) entry which is preliminary data.</text>
</comment>
<feature type="transmembrane region" description="Helical" evidence="1">
    <location>
        <begin position="156"/>
        <end position="177"/>
    </location>
</feature>